<dbReference type="AlphaFoldDB" id="A0A1I3MJV1"/>
<evidence type="ECO:0000313" key="2">
    <source>
        <dbReference type="Proteomes" id="UP000183018"/>
    </source>
</evidence>
<proteinExistence type="predicted"/>
<sequence>MGRTETWVVTTTRNGSTEIQVLDSLGRVKPVDTSSILRAKDNIAGAKP</sequence>
<reference evidence="2" key="1">
    <citation type="submission" date="2016-10" db="EMBL/GenBank/DDBJ databases">
        <authorList>
            <person name="Varghese N."/>
            <person name="Submissions S."/>
        </authorList>
    </citation>
    <scope>NUCLEOTIDE SEQUENCE [LARGE SCALE GENOMIC DNA]</scope>
    <source>
        <strain evidence="2">LMG 22563</strain>
    </source>
</reference>
<name>A0A1I3MJV1_9GAMM</name>
<organism evidence="1 2">
    <name type="scientific">Phytopseudomonas argentinensis</name>
    <dbReference type="NCBI Taxonomy" id="289370"/>
    <lineage>
        <taxon>Bacteria</taxon>
        <taxon>Pseudomonadati</taxon>
        <taxon>Pseudomonadota</taxon>
        <taxon>Gammaproteobacteria</taxon>
        <taxon>Pseudomonadales</taxon>
        <taxon>Pseudomonadaceae</taxon>
        <taxon>Phytopseudomonas</taxon>
    </lineage>
</organism>
<evidence type="ECO:0000313" key="1">
    <source>
        <dbReference type="EMBL" id="SFI97202.1"/>
    </source>
</evidence>
<gene>
    <name evidence="1" type="ORF">SAMN05216602_3514</name>
</gene>
<protein>
    <submittedName>
        <fullName evidence="1">Filamentous hemagglutinin</fullName>
    </submittedName>
</protein>
<keyword evidence="2" id="KW-1185">Reference proteome</keyword>
<accession>A0A1I3MJV1</accession>
<dbReference type="STRING" id="289370.SAMN05216602_3514"/>
<dbReference type="Proteomes" id="UP000183018">
    <property type="component" value="Unassembled WGS sequence"/>
</dbReference>
<dbReference type="EMBL" id="FORC01000003">
    <property type="protein sequence ID" value="SFI97202.1"/>
    <property type="molecule type" value="Genomic_DNA"/>
</dbReference>